<dbReference type="HAMAP" id="MF_00735">
    <property type="entry name" value="Methyltr_PrmA"/>
    <property type="match status" value="1"/>
</dbReference>
<dbReference type="PANTHER" id="PTHR43648">
    <property type="entry name" value="ELECTRON TRANSFER FLAVOPROTEIN BETA SUBUNIT LYSINE METHYLTRANSFERASE"/>
    <property type="match status" value="1"/>
</dbReference>
<dbReference type="PANTHER" id="PTHR43648:SF1">
    <property type="entry name" value="ELECTRON TRANSFER FLAVOPROTEIN BETA SUBUNIT LYSINE METHYLTRANSFERASE"/>
    <property type="match status" value="1"/>
</dbReference>
<dbReference type="GO" id="GO:0005737">
    <property type="term" value="C:cytoplasm"/>
    <property type="evidence" value="ECO:0007669"/>
    <property type="project" value="UniProtKB-SubCell"/>
</dbReference>
<evidence type="ECO:0000256" key="2">
    <source>
        <dbReference type="ARBA" id="ARBA00022490"/>
    </source>
</evidence>
<evidence type="ECO:0000313" key="9">
    <source>
        <dbReference type="Proteomes" id="UP000282529"/>
    </source>
</evidence>
<dbReference type="Proteomes" id="UP000282529">
    <property type="component" value="Unassembled WGS sequence"/>
</dbReference>
<feature type="binding site" evidence="6">
    <location>
        <position position="316"/>
    </location>
    <ligand>
        <name>S-adenosyl-L-methionine</name>
        <dbReference type="ChEBI" id="CHEBI:59789"/>
    </ligand>
</feature>
<accession>A0A3N9P8A1</accession>
<keyword evidence="3 6" id="KW-0489">Methyltransferase</keyword>
<evidence type="ECO:0000256" key="6">
    <source>
        <dbReference type="HAMAP-Rule" id="MF_00735"/>
    </source>
</evidence>
<comment type="function">
    <text evidence="6">Methylates ribosomal protein L11.</text>
</comment>
<comment type="similarity">
    <text evidence="1 6">Belongs to the methyltransferase superfamily. PrmA family.</text>
</comment>
<keyword evidence="8" id="KW-0687">Ribonucleoprotein</keyword>
<reference evidence="8 9" key="1">
    <citation type="submission" date="2018-11" db="EMBL/GenBank/DDBJ databases">
        <title>Genome sequence of strain 7197.</title>
        <authorList>
            <person name="Gao J."/>
            <person name="Sun J."/>
        </authorList>
    </citation>
    <scope>NUCLEOTIDE SEQUENCE [LARGE SCALE GENOMIC DNA]</scope>
    <source>
        <strain evidence="8 9">7197</strain>
    </source>
</reference>
<dbReference type="InterPro" id="IPR004498">
    <property type="entry name" value="Ribosomal_PrmA_MeTrfase"/>
</dbReference>
<dbReference type="Gene3D" id="3.40.50.150">
    <property type="entry name" value="Vaccinia Virus protein VP39"/>
    <property type="match status" value="2"/>
</dbReference>
<dbReference type="GO" id="GO:0032259">
    <property type="term" value="P:methylation"/>
    <property type="evidence" value="ECO:0007669"/>
    <property type="project" value="UniProtKB-KW"/>
</dbReference>
<evidence type="ECO:0000256" key="4">
    <source>
        <dbReference type="ARBA" id="ARBA00022679"/>
    </source>
</evidence>
<evidence type="ECO:0000256" key="7">
    <source>
        <dbReference type="SAM" id="MobiDB-lite"/>
    </source>
</evidence>
<name>A0A3N9P8A1_9BACL</name>
<comment type="caution">
    <text evidence="8">The sequence shown here is derived from an EMBL/GenBank/DDBJ whole genome shotgun (WGS) entry which is preliminary data.</text>
</comment>
<keyword evidence="8" id="KW-0689">Ribosomal protein</keyword>
<proteinExistence type="inferred from homology"/>
<dbReference type="OrthoDB" id="9785995at2"/>
<evidence type="ECO:0000256" key="1">
    <source>
        <dbReference type="ARBA" id="ARBA00009741"/>
    </source>
</evidence>
<keyword evidence="5 6" id="KW-0949">S-adenosyl-L-methionine</keyword>
<dbReference type="SUPFAM" id="SSF53335">
    <property type="entry name" value="S-adenosyl-L-methionine-dependent methyltransferases"/>
    <property type="match status" value="1"/>
</dbReference>
<dbReference type="InterPro" id="IPR050078">
    <property type="entry name" value="Ribosomal_L11_MeTrfase_PrmA"/>
</dbReference>
<feature type="binding site" evidence="6">
    <location>
        <position position="205"/>
    </location>
    <ligand>
        <name>S-adenosyl-L-methionine</name>
        <dbReference type="ChEBI" id="CHEBI:59789"/>
    </ligand>
</feature>
<dbReference type="InterPro" id="IPR029063">
    <property type="entry name" value="SAM-dependent_MTases_sf"/>
</dbReference>
<dbReference type="Pfam" id="PF06325">
    <property type="entry name" value="PrmA"/>
    <property type="match status" value="2"/>
</dbReference>
<organism evidence="8 9">
    <name type="scientific">Paenibacillus rhizophilus</name>
    <dbReference type="NCBI Taxonomy" id="1850366"/>
    <lineage>
        <taxon>Bacteria</taxon>
        <taxon>Bacillati</taxon>
        <taxon>Bacillota</taxon>
        <taxon>Bacilli</taxon>
        <taxon>Bacillales</taxon>
        <taxon>Paenibacillaceae</taxon>
        <taxon>Paenibacillus</taxon>
    </lineage>
</organism>
<protein>
    <recommendedName>
        <fullName evidence="6">Ribosomal protein L11 methyltransferase</fullName>
        <shortName evidence="6">L11 Mtase</shortName>
        <ecNumber evidence="6">2.1.1.-</ecNumber>
    </recommendedName>
</protein>
<gene>
    <name evidence="6" type="primary">prmA</name>
    <name evidence="8" type="ORF">EH198_11825</name>
</gene>
<evidence type="ECO:0000256" key="5">
    <source>
        <dbReference type="ARBA" id="ARBA00022691"/>
    </source>
</evidence>
<keyword evidence="2 6" id="KW-0963">Cytoplasm</keyword>
<sequence length="380" mass="40459">MLWHEMTIHTTEEAQEMISALLHEAGAGGVSIEESGTLNKARDTRYGELYDEPLNDIPEGEAVIKGYFTEGSPMDGICAELTPRIEELREFGIDPGKAEISWKTVDEEDWAHAWKQYFKPLRVSERLTIKPVWEEYDPASPEEKIIELDPGMAFGTGTHPTTALCLRALEKAISGGEEVIDVGTGSGILAVGAMLLGARSVLALDLDPVAVQSAVENVNLNGLSDVITVKESDLLSLLGGEGAAETTAGAMWPSARPAQRPDGDGPADEAAGEDAPIRSGADGGSRRDEDAGKAAGSGATPGGLGVTLPVKIVVANILAEIIVLFTDDVYRALQPGGIYITSGIYKDKEELVERALLASGFEILEVTKEEDWVAFTAGKR</sequence>
<keyword evidence="9" id="KW-1185">Reference proteome</keyword>
<comment type="subcellular location">
    <subcellularLocation>
        <location evidence="6">Cytoplasm</location>
    </subcellularLocation>
</comment>
<feature type="binding site" evidence="6">
    <location>
        <position position="183"/>
    </location>
    <ligand>
        <name>S-adenosyl-L-methionine</name>
        <dbReference type="ChEBI" id="CHEBI:59789"/>
    </ligand>
</feature>
<dbReference type="CDD" id="cd02440">
    <property type="entry name" value="AdoMet_MTases"/>
    <property type="match status" value="1"/>
</dbReference>
<keyword evidence="4 6" id="KW-0808">Transferase</keyword>
<dbReference type="EC" id="2.1.1.-" evidence="6"/>
<dbReference type="RefSeq" id="WP_124695737.1">
    <property type="nucleotide sequence ID" value="NZ_JBHUFE010000007.1"/>
</dbReference>
<comment type="catalytic activity">
    <reaction evidence="6">
        <text>L-lysyl-[protein] + 3 S-adenosyl-L-methionine = N(6),N(6),N(6)-trimethyl-L-lysyl-[protein] + 3 S-adenosyl-L-homocysteine + 3 H(+)</text>
        <dbReference type="Rhea" id="RHEA:54192"/>
        <dbReference type="Rhea" id="RHEA-COMP:9752"/>
        <dbReference type="Rhea" id="RHEA-COMP:13826"/>
        <dbReference type="ChEBI" id="CHEBI:15378"/>
        <dbReference type="ChEBI" id="CHEBI:29969"/>
        <dbReference type="ChEBI" id="CHEBI:57856"/>
        <dbReference type="ChEBI" id="CHEBI:59789"/>
        <dbReference type="ChEBI" id="CHEBI:61961"/>
    </reaction>
</comment>
<dbReference type="NCBIfam" id="TIGR00406">
    <property type="entry name" value="prmA"/>
    <property type="match status" value="1"/>
</dbReference>
<evidence type="ECO:0000313" key="8">
    <source>
        <dbReference type="EMBL" id="RQW11690.1"/>
    </source>
</evidence>
<evidence type="ECO:0000256" key="3">
    <source>
        <dbReference type="ARBA" id="ARBA00022603"/>
    </source>
</evidence>
<dbReference type="AlphaFoldDB" id="A0A3N9P8A1"/>
<dbReference type="GO" id="GO:0005840">
    <property type="term" value="C:ribosome"/>
    <property type="evidence" value="ECO:0007669"/>
    <property type="project" value="UniProtKB-KW"/>
</dbReference>
<feature type="binding site" evidence="6">
    <location>
        <position position="162"/>
    </location>
    <ligand>
        <name>S-adenosyl-L-methionine</name>
        <dbReference type="ChEBI" id="CHEBI:59789"/>
    </ligand>
</feature>
<feature type="region of interest" description="Disordered" evidence="7">
    <location>
        <begin position="248"/>
        <end position="299"/>
    </location>
</feature>
<dbReference type="GO" id="GO:0016279">
    <property type="term" value="F:protein-lysine N-methyltransferase activity"/>
    <property type="evidence" value="ECO:0007669"/>
    <property type="project" value="RHEA"/>
</dbReference>
<dbReference type="EMBL" id="RQPI01000005">
    <property type="protein sequence ID" value="RQW11690.1"/>
    <property type="molecule type" value="Genomic_DNA"/>
</dbReference>